<dbReference type="SUPFAM" id="SSF46894">
    <property type="entry name" value="C-terminal effector domain of the bipartite response regulators"/>
    <property type="match status" value="1"/>
</dbReference>
<gene>
    <name evidence="8" type="ORF">J2X06_003445</name>
</gene>
<dbReference type="Pfam" id="PF00486">
    <property type="entry name" value="Trans_reg_C"/>
    <property type="match status" value="1"/>
</dbReference>
<evidence type="ECO:0000256" key="2">
    <source>
        <dbReference type="ARBA" id="ARBA00023125"/>
    </source>
</evidence>
<reference evidence="8 9" key="1">
    <citation type="submission" date="2023-07" db="EMBL/GenBank/DDBJ databases">
        <title>Sorghum-associated microbial communities from plants grown in Nebraska, USA.</title>
        <authorList>
            <person name="Schachtman D."/>
        </authorList>
    </citation>
    <scope>NUCLEOTIDE SEQUENCE [LARGE SCALE GENOMIC DNA]</scope>
    <source>
        <strain evidence="8 9">BE198</strain>
    </source>
</reference>
<dbReference type="PANTHER" id="PTHR48111">
    <property type="entry name" value="REGULATOR OF RPOS"/>
    <property type="match status" value="1"/>
</dbReference>
<dbReference type="InterPro" id="IPR001789">
    <property type="entry name" value="Sig_transdc_resp-reg_receiver"/>
</dbReference>
<dbReference type="SMART" id="SM00862">
    <property type="entry name" value="Trans_reg_C"/>
    <property type="match status" value="1"/>
</dbReference>
<evidence type="ECO:0000256" key="5">
    <source>
        <dbReference type="PROSITE-ProRule" id="PRU01091"/>
    </source>
</evidence>
<feature type="domain" description="OmpR/PhoB-type" evidence="7">
    <location>
        <begin position="136"/>
        <end position="237"/>
    </location>
</feature>
<dbReference type="PROSITE" id="PS51755">
    <property type="entry name" value="OMPR_PHOB"/>
    <property type="match status" value="1"/>
</dbReference>
<name>A0ABU1WF82_9GAMM</name>
<dbReference type="EMBL" id="JAVDVY010000004">
    <property type="protein sequence ID" value="MDR7136219.1"/>
    <property type="molecule type" value="Genomic_DNA"/>
</dbReference>
<feature type="DNA-binding region" description="OmpR/PhoB-type" evidence="5">
    <location>
        <begin position="136"/>
        <end position="237"/>
    </location>
</feature>
<comment type="caution">
    <text evidence="8">The sequence shown here is derived from an EMBL/GenBank/DDBJ whole genome shotgun (WGS) entry which is preliminary data.</text>
</comment>
<dbReference type="GO" id="GO:0003677">
    <property type="term" value="F:DNA binding"/>
    <property type="evidence" value="ECO:0007669"/>
    <property type="project" value="UniProtKB-KW"/>
</dbReference>
<dbReference type="Proteomes" id="UP001251524">
    <property type="component" value="Unassembled WGS sequence"/>
</dbReference>
<accession>A0ABU1WF82</accession>
<evidence type="ECO:0000259" key="7">
    <source>
        <dbReference type="PROSITE" id="PS51755"/>
    </source>
</evidence>
<dbReference type="PANTHER" id="PTHR48111:SF67">
    <property type="entry name" value="TRANSCRIPTIONAL REGULATORY PROTEIN TCTD"/>
    <property type="match status" value="1"/>
</dbReference>
<dbReference type="SMART" id="SM00448">
    <property type="entry name" value="REC"/>
    <property type="match status" value="1"/>
</dbReference>
<evidence type="ECO:0000256" key="4">
    <source>
        <dbReference type="PROSITE-ProRule" id="PRU00169"/>
    </source>
</evidence>
<dbReference type="Pfam" id="PF00072">
    <property type="entry name" value="Response_reg"/>
    <property type="match status" value="1"/>
</dbReference>
<evidence type="ECO:0000313" key="9">
    <source>
        <dbReference type="Proteomes" id="UP001251524"/>
    </source>
</evidence>
<dbReference type="PROSITE" id="PS50110">
    <property type="entry name" value="RESPONSE_REGULATORY"/>
    <property type="match status" value="1"/>
</dbReference>
<dbReference type="CDD" id="cd00383">
    <property type="entry name" value="trans_reg_C"/>
    <property type="match status" value="1"/>
</dbReference>
<dbReference type="InterPro" id="IPR039420">
    <property type="entry name" value="WalR-like"/>
</dbReference>
<feature type="modified residue" description="4-aspartylphosphate" evidence="4">
    <location>
        <position position="62"/>
    </location>
</feature>
<dbReference type="InterPro" id="IPR016032">
    <property type="entry name" value="Sig_transdc_resp-reg_C-effctor"/>
</dbReference>
<organism evidence="8 9">
    <name type="scientific">Lysobacter niastensis</name>
    <dbReference type="NCBI Taxonomy" id="380629"/>
    <lineage>
        <taxon>Bacteria</taxon>
        <taxon>Pseudomonadati</taxon>
        <taxon>Pseudomonadota</taxon>
        <taxon>Gammaproteobacteria</taxon>
        <taxon>Lysobacterales</taxon>
        <taxon>Lysobacteraceae</taxon>
        <taxon>Lysobacter</taxon>
    </lineage>
</organism>
<keyword evidence="9" id="KW-1185">Reference proteome</keyword>
<dbReference type="RefSeq" id="WP_310064529.1">
    <property type="nucleotide sequence ID" value="NZ_JAVDVY010000004.1"/>
</dbReference>
<keyword evidence="4" id="KW-0597">Phosphoprotein</keyword>
<dbReference type="InterPro" id="IPR036388">
    <property type="entry name" value="WH-like_DNA-bd_sf"/>
</dbReference>
<dbReference type="Gene3D" id="1.10.10.10">
    <property type="entry name" value="Winged helix-like DNA-binding domain superfamily/Winged helix DNA-binding domain"/>
    <property type="match status" value="1"/>
</dbReference>
<keyword evidence="2 5" id="KW-0238">DNA-binding</keyword>
<keyword evidence="1" id="KW-0805">Transcription regulation</keyword>
<dbReference type="SUPFAM" id="SSF52172">
    <property type="entry name" value="CheY-like"/>
    <property type="match status" value="1"/>
</dbReference>
<evidence type="ECO:0000313" key="8">
    <source>
        <dbReference type="EMBL" id="MDR7136219.1"/>
    </source>
</evidence>
<dbReference type="InterPro" id="IPR011006">
    <property type="entry name" value="CheY-like_superfamily"/>
</dbReference>
<keyword evidence="3" id="KW-0804">Transcription</keyword>
<dbReference type="InterPro" id="IPR001867">
    <property type="entry name" value="OmpR/PhoB-type_DNA-bd"/>
</dbReference>
<protein>
    <submittedName>
        <fullName evidence="8">DNA-binding response OmpR family regulator</fullName>
    </submittedName>
</protein>
<evidence type="ECO:0000259" key="6">
    <source>
        <dbReference type="PROSITE" id="PS50110"/>
    </source>
</evidence>
<evidence type="ECO:0000256" key="1">
    <source>
        <dbReference type="ARBA" id="ARBA00023015"/>
    </source>
</evidence>
<feature type="domain" description="Response regulatory" evidence="6">
    <location>
        <begin position="13"/>
        <end position="127"/>
    </location>
</feature>
<proteinExistence type="predicted"/>
<dbReference type="Gene3D" id="3.40.50.2300">
    <property type="match status" value="1"/>
</dbReference>
<evidence type="ECO:0000256" key="3">
    <source>
        <dbReference type="ARBA" id="ARBA00023163"/>
    </source>
</evidence>
<sequence length="237" mass="26011">MSSRPVAYDNLRIALLEDDDVLRDAVLVPRMRDFGFDLVAMRTAAELQDMLASDPPDVVVLDIGLPDADGFELARNLRDSDPRLGIVMLTGRGETDDRIRGLVEGADAYLAKPVDLGLLAATLHSLARRIGRQSNTAFRRSSGKWHLDADGWCLITPSGHSVALSKTERRLMKPMMAAAGRLVTRAQIIDALTSDVHEFDPHRLDSLIHRLRRKVNSASGEALPLTSVHGEGYVLQA</sequence>